<dbReference type="Pfam" id="PF08699">
    <property type="entry name" value="ArgoL1"/>
    <property type="match status" value="1"/>
</dbReference>
<proteinExistence type="predicted"/>
<dbReference type="Proteomes" id="UP001433268">
    <property type="component" value="Unassembled WGS sequence"/>
</dbReference>
<dbReference type="RefSeq" id="XP_066667121.1">
    <property type="nucleotide sequence ID" value="XM_066811779.1"/>
</dbReference>
<dbReference type="SMART" id="SM00950">
    <property type="entry name" value="Piwi"/>
    <property type="match status" value="1"/>
</dbReference>
<dbReference type="PANTHER" id="PTHR22891">
    <property type="entry name" value="EUKARYOTIC TRANSLATION INITIATION FACTOR 2C"/>
    <property type="match status" value="1"/>
</dbReference>
<dbReference type="EMBL" id="JAQQWN010000006">
    <property type="protein sequence ID" value="KAK8079646.1"/>
    <property type="molecule type" value="Genomic_DNA"/>
</dbReference>
<dbReference type="InterPro" id="IPR003165">
    <property type="entry name" value="Piwi"/>
</dbReference>
<evidence type="ECO:0000259" key="3">
    <source>
        <dbReference type="PROSITE" id="PS50822"/>
    </source>
</evidence>
<evidence type="ECO:0000313" key="4">
    <source>
        <dbReference type="EMBL" id="KAK8079646.1"/>
    </source>
</evidence>
<accession>A0ABR1W839</accession>
<feature type="region of interest" description="Disordered" evidence="1">
    <location>
        <begin position="164"/>
        <end position="190"/>
    </location>
</feature>
<comment type="caution">
    <text evidence="4">The sequence shown here is derived from an EMBL/GenBank/DDBJ whole genome shotgun (WGS) entry which is preliminary data.</text>
</comment>
<evidence type="ECO:0000256" key="1">
    <source>
        <dbReference type="SAM" id="MobiDB-lite"/>
    </source>
</evidence>
<dbReference type="PROSITE" id="PS50822">
    <property type="entry name" value="PIWI"/>
    <property type="match status" value="1"/>
</dbReference>
<feature type="region of interest" description="Disordered" evidence="1">
    <location>
        <begin position="1"/>
        <end position="73"/>
    </location>
</feature>
<dbReference type="Gene3D" id="3.40.50.2300">
    <property type="match status" value="1"/>
</dbReference>
<feature type="domain" description="PAZ" evidence="2">
    <location>
        <begin position="340"/>
        <end position="439"/>
    </location>
</feature>
<evidence type="ECO:0000313" key="5">
    <source>
        <dbReference type="Proteomes" id="UP001433268"/>
    </source>
</evidence>
<sequence>MAPDKQRVTSGGSDARSGPGQPGGSGDKKSNPENDDKITPQLLGKRMDLPPEAYRKDSSGLGFTKRPGDNTEGKSLEVLSNIYQVTKLPAADTTIYQYSISASPNEKNSKTLLKKLWDTPRSRSGWQGSPSMGTCIVGSTMARPWHGHSTSCPGGERSISVILPDQKKQKKTSKGPSGSGSGSGSAAEQEGPKPFTFLVMQAWSFKLDDLIGYLTNKENATWKEGMTQKYNFLDHLLRQGPSSRLTPIRRSFYGKVIHRLGTHTRAIPGIYAAFRPMNTKTNIRLCVNVDVTHTAFWHTDSTLCDAGVDMIVDSDLGIPKDQVVQRLRPVVRNGKVCMSDAFQILRRLERAKFTINHGGSDKNRVYTVDRIFFDARTYPNGADSTNVTFKKKQEDGSERSVTVKGHFDSLNINLEHPNFPLIKTRPGAYFPMELCKFAPKQRYPFKLSPDETSAMIGVAGGRPKDRKKTINTSVGDLKWSDDPYLKQFGVTINGGNTHMFRTPALMLPAPALEFNRPHRMNNHRWMLTNVKFFDGKPLASWVVFSLDSNRTKGDIDTFLTKFKEVYGKHAGTASSPKGAMIKLAQLSELDEQRVIKEYSDLVKTTANPFQIAFFLLPKRSPKVYNIVKKVMDCTFKVPSQVLVWEKIDAQNQRDARAWRDQGRKTDNAISQYCSNISLKVNAKLGGINCYVRKEGVKHTPSSSAYYQAKTMFIGLDVSHAPAGTNEPSMAALTVSVDRLATRYGAACQTNGIRTEIMEEATMKALLPRFIQQWRVGHNTLNMGKSGGPEHVYFFRDGVDTGQFESVISKEVKAILETFTQEALDQPKITVVIVTKRHHVRFFRSDAKDVTNFDTHENPKPGLLVQEGATHPDDWDFFLTSHNAIQGTSRPIHYQVILNEIGCTSHDLQRMIFHHCYQYCRATLPVSMHPAVFYAHLASKRAQAHQRPPAPPPEPGKVPDVPLLFPMRADNLPRTQTSAIEKVMWFV</sequence>
<dbReference type="Gene3D" id="3.30.420.10">
    <property type="entry name" value="Ribonuclease H-like superfamily/Ribonuclease H"/>
    <property type="match status" value="1"/>
</dbReference>
<dbReference type="InterPro" id="IPR003100">
    <property type="entry name" value="PAZ_dom"/>
</dbReference>
<keyword evidence="4" id="KW-0396">Initiation factor</keyword>
<dbReference type="SUPFAM" id="SSF101690">
    <property type="entry name" value="PAZ domain"/>
    <property type="match status" value="1"/>
</dbReference>
<dbReference type="Pfam" id="PF02171">
    <property type="entry name" value="Piwi"/>
    <property type="match status" value="1"/>
</dbReference>
<dbReference type="Gene3D" id="2.170.260.10">
    <property type="entry name" value="paz domain"/>
    <property type="match status" value="1"/>
</dbReference>
<protein>
    <submittedName>
        <fullName evidence="4">Eukaryotic translation initiation factor 2c</fullName>
    </submittedName>
</protein>
<gene>
    <name evidence="4" type="ORF">PG997_007464</name>
</gene>
<dbReference type="SUPFAM" id="SSF53098">
    <property type="entry name" value="Ribonuclease H-like"/>
    <property type="match status" value="1"/>
</dbReference>
<feature type="domain" description="Piwi" evidence="3">
    <location>
        <begin position="611"/>
        <end position="946"/>
    </location>
</feature>
<keyword evidence="5" id="KW-1185">Reference proteome</keyword>
<reference evidence="4 5" key="1">
    <citation type="submission" date="2023-01" db="EMBL/GenBank/DDBJ databases">
        <title>Analysis of 21 Apiospora genomes using comparative genomics revels a genus with tremendous synthesis potential of carbohydrate active enzymes and secondary metabolites.</title>
        <authorList>
            <person name="Sorensen T."/>
        </authorList>
    </citation>
    <scope>NUCLEOTIDE SEQUENCE [LARGE SCALE GENOMIC DNA]</scope>
    <source>
        <strain evidence="4 5">CBS 114990</strain>
    </source>
</reference>
<dbReference type="CDD" id="cd02846">
    <property type="entry name" value="PAZ_argonaute_like"/>
    <property type="match status" value="1"/>
</dbReference>
<evidence type="ECO:0000259" key="2">
    <source>
        <dbReference type="PROSITE" id="PS50821"/>
    </source>
</evidence>
<dbReference type="InterPro" id="IPR036397">
    <property type="entry name" value="RNaseH_sf"/>
</dbReference>
<dbReference type="GeneID" id="92044839"/>
<name>A0ABR1W839_9PEZI</name>
<feature type="compositionally biased region" description="Basic and acidic residues" evidence="1">
    <location>
        <begin position="45"/>
        <end position="58"/>
    </location>
</feature>
<keyword evidence="4" id="KW-0648">Protein biosynthesis</keyword>
<dbReference type="GO" id="GO:0003743">
    <property type="term" value="F:translation initiation factor activity"/>
    <property type="evidence" value="ECO:0007669"/>
    <property type="project" value="UniProtKB-KW"/>
</dbReference>
<dbReference type="InterPro" id="IPR014811">
    <property type="entry name" value="ArgoL1"/>
</dbReference>
<dbReference type="SMART" id="SM01163">
    <property type="entry name" value="DUF1785"/>
    <property type="match status" value="1"/>
</dbReference>
<feature type="compositionally biased region" description="Basic and acidic residues" evidence="1">
    <location>
        <begin position="26"/>
        <end position="38"/>
    </location>
</feature>
<organism evidence="4 5">
    <name type="scientific">Apiospora hydei</name>
    <dbReference type="NCBI Taxonomy" id="1337664"/>
    <lineage>
        <taxon>Eukaryota</taxon>
        <taxon>Fungi</taxon>
        <taxon>Dikarya</taxon>
        <taxon>Ascomycota</taxon>
        <taxon>Pezizomycotina</taxon>
        <taxon>Sordariomycetes</taxon>
        <taxon>Xylariomycetidae</taxon>
        <taxon>Amphisphaeriales</taxon>
        <taxon>Apiosporaceae</taxon>
        <taxon>Apiospora</taxon>
    </lineage>
</organism>
<dbReference type="PROSITE" id="PS50821">
    <property type="entry name" value="PAZ"/>
    <property type="match status" value="1"/>
</dbReference>
<dbReference type="Pfam" id="PF02170">
    <property type="entry name" value="PAZ"/>
    <property type="match status" value="1"/>
</dbReference>
<dbReference type="InterPro" id="IPR036085">
    <property type="entry name" value="PAZ_dom_sf"/>
</dbReference>
<dbReference type="InterPro" id="IPR012337">
    <property type="entry name" value="RNaseH-like_sf"/>
</dbReference>